<evidence type="ECO:0000313" key="3">
    <source>
        <dbReference type="Proteomes" id="UP000007431"/>
    </source>
</evidence>
<dbReference type="GO" id="GO:0005634">
    <property type="term" value="C:nucleus"/>
    <property type="evidence" value="ECO:0007669"/>
    <property type="project" value="TreeGrafter"/>
</dbReference>
<sequence length="250" mass="27593">MAKKPLFHSVVYYISPSLRSSRREQLQAALDAHGAHASKTIGDATHIITDTARFDGWQEANEGAEIVTDRWVDRSIVLDRAEPPEMYSADPTMLFSGVTATCTDVARARKTIGTLDWVFFVLGTGQLTAPGDRLIHYPVPRRPIEGMGGKVFSITNYTGEARDYLKKLIVGMGASFNPTMRQGDSPILIAASTESEKAKKGAEWQIPVVNHLWVEDCYMTWRVLPITTKYITFPPASDLSGLLCERGMGA</sequence>
<dbReference type="Pfam" id="PF16589">
    <property type="entry name" value="BRCT_2"/>
    <property type="match status" value="1"/>
</dbReference>
<dbReference type="OMA" id="GCASDAF"/>
<name>D8QM84_SCHCM</name>
<protein>
    <recommendedName>
        <fullName evidence="1">BRCT domain-containing protein</fullName>
    </recommendedName>
</protein>
<dbReference type="GO" id="GO:0006302">
    <property type="term" value="P:double-strand break repair"/>
    <property type="evidence" value="ECO:0007669"/>
    <property type="project" value="TreeGrafter"/>
</dbReference>
<gene>
    <name evidence="2" type="ORF">SCHCODRAFT_71505</name>
</gene>
<dbReference type="GeneID" id="9588407"/>
<dbReference type="OrthoDB" id="2874767at2759"/>
<dbReference type="SMART" id="SM00292">
    <property type="entry name" value="BRCT"/>
    <property type="match status" value="2"/>
</dbReference>
<evidence type="ECO:0000259" key="1">
    <source>
        <dbReference type="PROSITE" id="PS50172"/>
    </source>
</evidence>
<dbReference type="STRING" id="578458.D8QM84"/>
<dbReference type="Gene3D" id="3.40.50.10190">
    <property type="entry name" value="BRCT domain"/>
    <property type="match status" value="2"/>
</dbReference>
<reference evidence="2 3" key="1">
    <citation type="journal article" date="2010" name="Nat. Biotechnol.">
        <title>Genome sequence of the model mushroom Schizophyllum commune.</title>
        <authorList>
            <person name="Ohm R.A."/>
            <person name="de Jong J.F."/>
            <person name="Lugones L.G."/>
            <person name="Aerts A."/>
            <person name="Kothe E."/>
            <person name="Stajich J.E."/>
            <person name="de Vries R.P."/>
            <person name="Record E."/>
            <person name="Levasseur A."/>
            <person name="Baker S.E."/>
            <person name="Bartholomew K.A."/>
            <person name="Coutinho P.M."/>
            <person name="Erdmann S."/>
            <person name="Fowler T.J."/>
            <person name="Gathman A.C."/>
            <person name="Lombard V."/>
            <person name="Henrissat B."/>
            <person name="Knabe N."/>
            <person name="Kuees U."/>
            <person name="Lilly W.W."/>
            <person name="Lindquist E."/>
            <person name="Lucas S."/>
            <person name="Magnuson J.K."/>
            <person name="Piumi F."/>
            <person name="Raudaskoski M."/>
            <person name="Salamov A."/>
            <person name="Schmutz J."/>
            <person name="Schwarze F.W.M.R."/>
            <person name="vanKuyk P.A."/>
            <person name="Horton J.S."/>
            <person name="Grigoriev I.V."/>
            <person name="Woesten H.A.B."/>
        </authorList>
    </citation>
    <scope>NUCLEOTIDE SEQUENCE [LARGE SCALE GENOMIC DNA]</scope>
    <source>
        <strain evidence="3">H4-8 / FGSC 9210</strain>
    </source>
</reference>
<dbReference type="AlphaFoldDB" id="D8QM84"/>
<accession>D8QM84</accession>
<dbReference type="PANTHER" id="PTHR47667">
    <property type="entry name" value="REGULATOR OF TY1 TRANSPOSITION PROTEIN 107"/>
    <property type="match status" value="1"/>
</dbReference>
<dbReference type="EMBL" id="GL377321">
    <property type="protein sequence ID" value="EFI91033.1"/>
    <property type="molecule type" value="Genomic_DNA"/>
</dbReference>
<dbReference type="PANTHER" id="PTHR47667:SF1">
    <property type="entry name" value="REGULATOR OF TY1 TRANSPOSITION PROTEIN 107"/>
    <property type="match status" value="1"/>
</dbReference>
<feature type="domain" description="BRCT" evidence="1">
    <location>
        <begin position="142"/>
        <end position="231"/>
    </location>
</feature>
<feature type="domain" description="BRCT" evidence="1">
    <location>
        <begin position="2"/>
        <end position="89"/>
    </location>
</feature>
<dbReference type="GO" id="GO:1990683">
    <property type="term" value="P:DNA double-strand break attachment to nuclear envelope"/>
    <property type="evidence" value="ECO:0007669"/>
    <property type="project" value="TreeGrafter"/>
</dbReference>
<dbReference type="InterPro" id="IPR036420">
    <property type="entry name" value="BRCT_dom_sf"/>
</dbReference>
<dbReference type="eggNOG" id="KOG2043">
    <property type="taxonomic scope" value="Eukaryota"/>
</dbReference>
<dbReference type="KEGG" id="scm:SCHCO_01165414"/>
<dbReference type="SUPFAM" id="SSF52113">
    <property type="entry name" value="BRCT domain"/>
    <property type="match status" value="2"/>
</dbReference>
<dbReference type="Pfam" id="PF12738">
    <property type="entry name" value="PTCB-BRCT"/>
    <property type="match status" value="1"/>
</dbReference>
<dbReference type="Proteomes" id="UP000007431">
    <property type="component" value="Unassembled WGS sequence"/>
</dbReference>
<dbReference type="PROSITE" id="PS50172">
    <property type="entry name" value="BRCT"/>
    <property type="match status" value="2"/>
</dbReference>
<feature type="non-terminal residue" evidence="2">
    <location>
        <position position="250"/>
    </location>
</feature>
<dbReference type="InParanoid" id="D8QM84"/>
<dbReference type="VEuPathDB" id="FungiDB:SCHCODRAFT_01165414"/>
<dbReference type="InterPro" id="IPR053036">
    <property type="entry name" value="CellCycle_DNARepair_Reg"/>
</dbReference>
<dbReference type="GO" id="GO:0035361">
    <property type="term" value="C:Cul8-RING ubiquitin ligase complex"/>
    <property type="evidence" value="ECO:0007669"/>
    <property type="project" value="TreeGrafter"/>
</dbReference>
<dbReference type="InterPro" id="IPR001357">
    <property type="entry name" value="BRCT_dom"/>
</dbReference>
<dbReference type="HOGENOM" id="CLU_1113647_0_0_1"/>
<keyword evidence="3" id="KW-1185">Reference proteome</keyword>
<organism evidence="3">
    <name type="scientific">Schizophyllum commune (strain H4-8 / FGSC 9210)</name>
    <name type="common">Split gill fungus</name>
    <dbReference type="NCBI Taxonomy" id="578458"/>
    <lineage>
        <taxon>Eukaryota</taxon>
        <taxon>Fungi</taxon>
        <taxon>Dikarya</taxon>
        <taxon>Basidiomycota</taxon>
        <taxon>Agaricomycotina</taxon>
        <taxon>Agaricomycetes</taxon>
        <taxon>Agaricomycetidae</taxon>
        <taxon>Agaricales</taxon>
        <taxon>Schizophyllaceae</taxon>
        <taxon>Schizophyllum</taxon>
    </lineage>
</organism>
<evidence type="ECO:0000313" key="2">
    <source>
        <dbReference type="EMBL" id="EFI91033.1"/>
    </source>
</evidence>
<proteinExistence type="predicted"/>